<dbReference type="CDD" id="cd00761">
    <property type="entry name" value="Glyco_tranf_GTA_type"/>
    <property type="match status" value="1"/>
</dbReference>
<feature type="domain" description="Glycosyltransferase 2-like" evidence="1">
    <location>
        <begin position="31"/>
        <end position="136"/>
    </location>
</feature>
<dbReference type="SUPFAM" id="SSF53448">
    <property type="entry name" value="Nucleotide-diphospho-sugar transferases"/>
    <property type="match status" value="1"/>
</dbReference>
<accession>A0ABX7FYG8</accession>
<evidence type="ECO:0000313" key="2">
    <source>
        <dbReference type="EMBL" id="QRG70871.1"/>
    </source>
</evidence>
<name>A0ABX7FYG8_BRECH</name>
<dbReference type="Pfam" id="PF00535">
    <property type="entry name" value="Glycos_transf_2"/>
    <property type="match status" value="1"/>
</dbReference>
<reference evidence="2 3" key="1">
    <citation type="submission" date="2021-01" db="EMBL/GenBank/DDBJ databases">
        <title>Identification of strong promoters based on the transcriptome of Brevibacillus choshinensis.</title>
        <authorList>
            <person name="Yao D."/>
            <person name="Zhang K."/>
            <person name="Wu J."/>
        </authorList>
    </citation>
    <scope>NUCLEOTIDE SEQUENCE [LARGE SCALE GENOMIC DNA]</scope>
    <source>
        <strain evidence="2 3">HPD31-SP3</strain>
    </source>
</reference>
<evidence type="ECO:0000313" key="3">
    <source>
        <dbReference type="Proteomes" id="UP000596248"/>
    </source>
</evidence>
<gene>
    <name evidence="2" type="ORF">JNE38_15270</name>
</gene>
<dbReference type="InterPro" id="IPR001173">
    <property type="entry name" value="Glyco_trans_2-like"/>
</dbReference>
<protein>
    <submittedName>
        <fullName evidence="2">Glycosyltransferase</fullName>
    </submittedName>
</protein>
<dbReference type="Proteomes" id="UP000596248">
    <property type="component" value="Chromosome"/>
</dbReference>
<dbReference type="EMBL" id="CP069127">
    <property type="protein sequence ID" value="QRG70871.1"/>
    <property type="molecule type" value="Genomic_DNA"/>
</dbReference>
<organism evidence="2 3">
    <name type="scientific">Brevibacillus choshinensis</name>
    <dbReference type="NCBI Taxonomy" id="54911"/>
    <lineage>
        <taxon>Bacteria</taxon>
        <taxon>Bacillati</taxon>
        <taxon>Bacillota</taxon>
        <taxon>Bacilli</taxon>
        <taxon>Bacillales</taxon>
        <taxon>Paenibacillaceae</taxon>
        <taxon>Brevibacillus</taxon>
    </lineage>
</organism>
<proteinExistence type="predicted"/>
<keyword evidence="3" id="KW-1185">Reference proteome</keyword>
<evidence type="ECO:0000259" key="1">
    <source>
        <dbReference type="Pfam" id="PF00535"/>
    </source>
</evidence>
<dbReference type="InterPro" id="IPR029044">
    <property type="entry name" value="Nucleotide-diphossugar_trans"/>
</dbReference>
<sequence>MPSKKRNGPMSAKKSKGVPFSHRMENRSRLSVIISVQQDEKTIRQVIRQVERLLPKEIVIIMHGSQDHSVDIVLQSTLYDRTCLIYPFPLGDDLWRSIGAKEVTGDVWLFLSGDWVIQAEDLVPFVRACYQGIDIALRKEEAPNVLPGTVTLAKSYINSLLDQKQLGLSSMCELPLAITKHAANSIGLDHLFTPPLAQVIAIEKGLRIETVQHFLKEANQGRQKGRDSQSRMRQLTSLGDHMEAVAYWNERDKTGQ</sequence>
<dbReference type="RefSeq" id="WP_203357832.1">
    <property type="nucleotide sequence ID" value="NZ_CP069127.1"/>
</dbReference>
<dbReference type="Gene3D" id="3.90.550.10">
    <property type="entry name" value="Spore Coat Polysaccharide Biosynthesis Protein SpsA, Chain A"/>
    <property type="match status" value="1"/>
</dbReference>